<dbReference type="PROSITE" id="PS51257">
    <property type="entry name" value="PROKAR_LIPOPROTEIN"/>
    <property type="match status" value="1"/>
</dbReference>
<name>A0ABT2LV81_9HYPH</name>
<evidence type="ECO:0000313" key="3">
    <source>
        <dbReference type="Proteomes" id="UP001320831"/>
    </source>
</evidence>
<comment type="caution">
    <text evidence="2">The sequence shown here is derived from an EMBL/GenBank/DDBJ whole genome shotgun (WGS) entry which is preliminary data.</text>
</comment>
<sequence length="123" mass="12520">MSLRQFRLPVVPATAGIFMASLTLAGCVSSPEPEPQAMARSSQQTAPADLQLLCASAAASAAEAGSARVLPVSSRQLDAGNYQVDLDAAGKRMSCIVDSEGNVKSIQPSGNGGRAEVAAEMAN</sequence>
<reference evidence="2 3" key="1">
    <citation type="submission" date="2022-09" db="EMBL/GenBank/DDBJ databases">
        <title>Chelativorans salina sp. nov., a novel slightly halophilic bacterium isolated from a saline lake sediment enrichment.</title>
        <authorList>
            <person name="Gao L."/>
            <person name="Fang B.-Z."/>
            <person name="Li W.-J."/>
        </authorList>
    </citation>
    <scope>NUCLEOTIDE SEQUENCE [LARGE SCALE GENOMIC DNA]</scope>
    <source>
        <strain evidence="2 3">EGI FJ00035</strain>
    </source>
</reference>
<gene>
    <name evidence="2" type="ORF">N5A92_25870</name>
</gene>
<keyword evidence="1" id="KW-0732">Signal</keyword>
<evidence type="ECO:0008006" key="4">
    <source>
        <dbReference type="Google" id="ProtNLM"/>
    </source>
</evidence>
<dbReference type="Proteomes" id="UP001320831">
    <property type="component" value="Unassembled WGS sequence"/>
</dbReference>
<dbReference type="RefSeq" id="WP_260907393.1">
    <property type="nucleotide sequence ID" value="NZ_JAOCZP010000014.1"/>
</dbReference>
<organism evidence="2 3">
    <name type="scientific">Chelativorans salis</name>
    <dbReference type="NCBI Taxonomy" id="2978478"/>
    <lineage>
        <taxon>Bacteria</taxon>
        <taxon>Pseudomonadati</taxon>
        <taxon>Pseudomonadota</taxon>
        <taxon>Alphaproteobacteria</taxon>
        <taxon>Hyphomicrobiales</taxon>
        <taxon>Phyllobacteriaceae</taxon>
        <taxon>Chelativorans</taxon>
    </lineage>
</organism>
<protein>
    <recommendedName>
        <fullName evidence="4">Lipoprotein</fullName>
    </recommendedName>
</protein>
<keyword evidence="3" id="KW-1185">Reference proteome</keyword>
<proteinExistence type="predicted"/>
<accession>A0ABT2LV81</accession>
<feature type="signal peptide" evidence="1">
    <location>
        <begin position="1"/>
        <end position="25"/>
    </location>
</feature>
<evidence type="ECO:0000313" key="2">
    <source>
        <dbReference type="EMBL" id="MCT7378443.1"/>
    </source>
</evidence>
<feature type="chain" id="PRO_5046349775" description="Lipoprotein" evidence="1">
    <location>
        <begin position="26"/>
        <end position="123"/>
    </location>
</feature>
<evidence type="ECO:0000256" key="1">
    <source>
        <dbReference type="SAM" id="SignalP"/>
    </source>
</evidence>
<dbReference type="EMBL" id="JAOCZP010000014">
    <property type="protein sequence ID" value="MCT7378443.1"/>
    <property type="molecule type" value="Genomic_DNA"/>
</dbReference>